<organism evidence="1 2">
    <name type="scientific">Kitasatospora purpeofusca</name>
    <dbReference type="NCBI Taxonomy" id="67352"/>
    <lineage>
        <taxon>Bacteria</taxon>
        <taxon>Bacillati</taxon>
        <taxon>Actinomycetota</taxon>
        <taxon>Actinomycetes</taxon>
        <taxon>Kitasatosporales</taxon>
        <taxon>Streptomycetaceae</taxon>
        <taxon>Kitasatospora</taxon>
    </lineage>
</organism>
<reference evidence="1" key="1">
    <citation type="submission" date="2022-10" db="EMBL/GenBank/DDBJ databases">
        <title>The complete genomes of actinobacterial strains from the NBC collection.</title>
        <authorList>
            <person name="Joergensen T.S."/>
            <person name="Alvarez Arevalo M."/>
            <person name="Sterndorff E.B."/>
            <person name="Faurdal D."/>
            <person name="Vuksanovic O."/>
            <person name="Mourched A.-S."/>
            <person name="Charusanti P."/>
            <person name="Shaw S."/>
            <person name="Blin K."/>
            <person name="Weber T."/>
        </authorList>
    </citation>
    <scope>NUCLEOTIDE SEQUENCE</scope>
    <source>
        <strain evidence="1">NBC_00222</strain>
    </source>
</reference>
<keyword evidence="2" id="KW-1185">Reference proteome</keyword>
<name>A0ABZ1TVC6_9ACTN</name>
<dbReference type="RefSeq" id="WP_328953635.1">
    <property type="nucleotide sequence ID" value="NZ_CP108110.1"/>
</dbReference>
<evidence type="ECO:0000313" key="2">
    <source>
        <dbReference type="Proteomes" id="UP001432222"/>
    </source>
</evidence>
<protein>
    <submittedName>
        <fullName evidence="1">HAD domain-containing protein</fullName>
    </submittedName>
</protein>
<accession>A0ABZ1TVC6</accession>
<sequence>MPKPLLFLDVDGVLNPVCPHPGAGFDAHTLLGYTVLLSARHGSWLRELTGTYELVWATTWENAPPLHLVPDLRKRAEVEGATTFS</sequence>
<dbReference type="EMBL" id="CP108110">
    <property type="protein sequence ID" value="WUQ82581.1"/>
    <property type="molecule type" value="Genomic_DNA"/>
</dbReference>
<evidence type="ECO:0000313" key="1">
    <source>
        <dbReference type="EMBL" id="WUQ82581.1"/>
    </source>
</evidence>
<gene>
    <name evidence="1" type="ORF">OHA16_06055</name>
</gene>
<dbReference type="Proteomes" id="UP001432222">
    <property type="component" value="Chromosome"/>
</dbReference>
<proteinExistence type="predicted"/>
<dbReference type="Pfam" id="PF18143">
    <property type="entry name" value="HAD_SAK_2"/>
    <property type="match status" value="1"/>
</dbReference>